<accession>A0A927M4S0</accession>
<name>A0A927M4S0_9ACTN</name>
<dbReference type="RefSeq" id="WP_192766876.1">
    <property type="nucleotide sequence ID" value="NZ_JADBEB010000001.1"/>
</dbReference>
<dbReference type="GO" id="GO:0046983">
    <property type="term" value="F:protein dimerization activity"/>
    <property type="evidence" value="ECO:0007669"/>
    <property type="project" value="InterPro"/>
</dbReference>
<dbReference type="AlphaFoldDB" id="A0A927M4S0"/>
<reference evidence="14" key="1">
    <citation type="submission" date="2020-10" db="EMBL/GenBank/DDBJ databases">
        <title>Sequencing the genomes of 1000 actinobacteria strains.</title>
        <authorList>
            <person name="Klenk H.-P."/>
        </authorList>
    </citation>
    <scope>NUCLEOTIDE SEQUENCE</scope>
    <source>
        <strain evidence="14">DSM 46832</strain>
    </source>
</reference>
<feature type="transmembrane region" description="Helical" evidence="11">
    <location>
        <begin position="6"/>
        <end position="27"/>
    </location>
</feature>
<keyword evidence="3" id="KW-0597">Phosphoprotein</keyword>
<keyword evidence="8" id="KW-0902">Two-component regulatory system</keyword>
<dbReference type="InterPro" id="IPR050482">
    <property type="entry name" value="Sensor_HK_TwoCompSys"/>
</dbReference>
<dbReference type="PANTHER" id="PTHR24421:SF10">
    <property type="entry name" value="NITRATE_NITRITE SENSOR PROTEIN NARQ"/>
    <property type="match status" value="1"/>
</dbReference>
<dbReference type="InterPro" id="IPR036890">
    <property type="entry name" value="HATPase_C_sf"/>
</dbReference>
<evidence type="ECO:0000256" key="8">
    <source>
        <dbReference type="ARBA" id="ARBA00023012"/>
    </source>
</evidence>
<comment type="catalytic activity">
    <reaction evidence="1">
        <text>ATP + protein L-histidine = ADP + protein N-phospho-L-histidine.</text>
        <dbReference type="EC" id="2.7.13.3"/>
    </reaction>
</comment>
<keyword evidence="11" id="KW-0472">Membrane</keyword>
<feature type="transmembrane region" description="Helical" evidence="11">
    <location>
        <begin position="109"/>
        <end position="128"/>
    </location>
</feature>
<keyword evidence="11" id="KW-0812">Transmembrane</keyword>
<sequence length="419" mass="44653">MRRRDVAIDVGVAGLVFGLTLAILHDGGLGAATPEDRRLDLFGVLLAAVATLPIAVRRRWPLTVYLVSAAASLTLLAFGYTLDLAIGTAVAAYSVAVAHGGDRRPVRRWVALLAVAAFVPSMTLLYAVVGVRLAGIGTEMVTTGAIFVSLWLVGDRIRLRQERIGALEEQARRAEREMLRERTLAAVQERARIARDLHDSAGHAVNVILVQAGAARLLHQRDPERSRQAIGTVEEVARGLIGEIDRLVRALRDDGTAELGVPADPAALDELLARHEESGLRIVATERGVRRTLPPSVAWSAYRILQEALTNAARHGRGSADVGLLFGPEEMEITVSNPVARDGGSGTTTAAAGGHGIVGMRERATLLGGSLDAVAGRDTFRLHARLPYHSLMRVGDPVERRAEAPVTGRPPPAGSEPVS</sequence>
<dbReference type="GO" id="GO:0000155">
    <property type="term" value="F:phosphorelay sensor kinase activity"/>
    <property type="evidence" value="ECO:0007669"/>
    <property type="project" value="InterPro"/>
</dbReference>
<comment type="caution">
    <text evidence="14">The sequence shown here is derived from an EMBL/GenBank/DDBJ whole genome shotgun (WGS) entry which is preliminary data.</text>
</comment>
<keyword evidence="9" id="KW-0175">Coiled coil</keyword>
<feature type="coiled-coil region" evidence="9">
    <location>
        <begin position="157"/>
        <end position="184"/>
    </location>
</feature>
<evidence type="ECO:0000256" key="3">
    <source>
        <dbReference type="ARBA" id="ARBA00022553"/>
    </source>
</evidence>
<keyword evidence="15" id="KW-1185">Reference proteome</keyword>
<evidence type="ECO:0000256" key="5">
    <source>
        <dbReference type="ARBA" id="ARBA00022741"/>
    </source>
</evidence>
<feature type="domain" description="Signal transduction histidine kinase subgroup 3 dimerisation and phosphoacceptor" evidence="12">
    <location>
        <begin position="189"/>
        <end position="254"/>
    </location>
</feature>
<evidence type="ECO:0000256" key="11">
    <source>
        <dbReference type="SAM" id="Phobius"/>
    </source>
</evidence>
<feature type="domain" description="DUF7134" evidence="13">
    <location>
        <begin position="1"/>
        <end position="161"/>
    </location>
</feature>
<keyword evidence="11" id="KW-1133">Transmembrane helix</keyword>
<keyword evidence="7" id="KW-0067">ATP-binding</keyword>
<dbReference type="Gene3D" id="3.30.565.10">
    <property type="entry name" value="Histidine kinase-like ATPase, C-terminal domain"/>
    <property type="match status" value="1"/>
</dbReference>
<feature type="transmembrane region" description="Helical" evidence="11">
    <location>
        <begin position="76"/>
        <end position="97"/>
    </location>
</feature>
<dbReference type="GO" id="GO:0005524">
    <property type="term" value="F:ATP binding"/>
    <property type="evidence" value="ECO:0007669"/>
    <property type="project" value="UniProtKB-KW"/>
</dbReference>
<feature type="transmembrane region" description="Helical" evidence="11">
    <location>
        <begin position="39"/>
        <end position="56"/>
    </location>
</feature>
<evidence type="ECO:0000256" key="9">
    <source>
        <dbReference type="SAM" id="Coils"/>
    </source>
</evidence>
<evidence type="ECO:0000256" key="4">
    <source>
        <dbReference type="ARBA" id="ARBA00022679"/>
    </source>
</evidence>
<dbReference type="PANTHER" id="PTHR24421">
    <property type="entry name" value="NITRATE/NITRITE SENSOR PROTEIN NARX-RELATED"/>
    <property type="match status" value="1"/>
</dbReference>
<feature type="transmembrane region" description="Helical" evidence="11">
    <location>
        <begin position="134"/>
        <end position="153"/>
    </location>
</feature>
<dbReference type="EC" id="2.7.13.3" evidence="2"/>
<dbReference type="Pfam" id="PF07730">
    <property type="entry name" value="HisKA_3"/>
    <property type="match status" value="1"/>
</dbReference>
<dbReference type="InterPro" id="IPR055558">
    <property type="entry name" value="DUF7134"/>
</dbReference>
<evidence type="ECO:0000313" key="14">
    <source>
        <dbReference type="EMBL" id="MBE1486942.1"/>
    </source>
</evidence>
<organism evidence="14 15">
    <name type="scientific">Plantactinospora soyae</name>
    <dbReference type="NCBI Taxonomy" id="1544732"/>
    <lineage>
        <taxon>Bacteria</taxon>
        <taxon>Bacillati</taxon>
        <taxon>Actinomycetota</taxon>
        <taxon>Actinomycetes</taxon>
        <taxon>Micromonosporales</taxon>
        <taxon>Micromonosporaceae</taxon>
        <taxon>Plantactinospora</taxon>
    </lineage>
</organism>
<evidence type="ECO:0000256" key="2">
    <source>
        <dbReference type="ARBA" id="ARBA00012438"/>
    </source>
</evidence>
<evidence type="ECO:0000256" key="6">
    <source>
        <dbReference type="ARBA" id="ARBA00022777"/>
    </source>
</evidence>
<dbReference type="CDD" id="cd16917">
    <property type="entry name" value="HATPase_UhpB-NarQ-NarX-like"/>
    <property type="match status" value="1"/>
</dbReference>
<feature type="region of interest" description="Disordered" evidence="10">
    <location>
        <begin position="400"/>
        <end position="419"/>
    </location>
</feature>
<dbReference type="GO" id="GO:0016020">
    <property type="term" value="C:membrane"/>
    <property type="evidence" value="ECO:0007669"/>
    <property type="project" value="InterPro"/>
</dbReference>
<dbReference type="Gene3D" id="1.20.5.1930">
    <property type="match status" value="1"/>
</dbReference>
<dbReference type="Pfam" id="PF23539">
    <property type="entry name" value="DUF7134"/>
    <property type="match status" value="1"/>
</dbReference>
<feature type="compositionally biased region" description="Pro residues" evidence="10">
    <location>
        <begin position="408"/>
        <end position="419"/>
    </location>
</feature>
<dbReference type="Proteomes" id="UP000649753">
    <property type="component" value="Unassembled WGS sequence"/>
</dbReference>
<evidence type="ECO:0000313" key="15">
    <source>
        <dbReference type="Proteomes" id="UP000649753"/>
    </source>
</evidence>
<evidence type="ECO:0000256" key="10">
    <source>
        <dbReference type="SAM" id="MobiDB-lite"/>
    </source>
</evidence>
<protein>
    <recommendedName>
        <fullName evidence="2">histidine kinase</fullName>
        <ecNumber evidence="2">2.7.13.3</ecNumber>
    </recommendedName>
</protein>
<evidence type="ECO:0000259" key="13">
    <source>
        <dbReference type="Pfam" id="PF23539"/>
    </source>
</evidence>
<proteinExistence type="predicted"/>
<keyword evidence="5" id="KW-0547">Nucleotide-binding</keyword>
<keyword evidence="6 14" id="KW-0418">Kinase</keyword>
<evidence type="ECO:0000256" key="1">
    <source>
        <dbReference type="ARBA" id="ARBA00000085"/>
    </source>
</evidence>
<dbReference type="EMBL" id="JADBEB010000001">
    <property type="protein sequence ID" value="MBE1486942.1"/>
    <property type="molecule type" value="Genomic_DNA"/>
</dbReference>
<dbReference type="SUPFAM" id="SSF55874">
    <property type="entry name" value="ATPase domain of HSP90 chaperone/DNA topoisomerase II/histidine kinase"/>
    <property type="match status" value="1"/>
</dbReference>
<gene>
    <name evidence="14" type="ORF">H4W31_002580</name>
</gene>
<evidence type="ECO:0000256" key="7">
    <source>
        <dbReference type="ARBA" id="ARBA00022840"/>
    </source>
</evidence>
<evidence type="ECO:0000259" key="12">
    <source>
        <dbReference type="Pfam" id="PF07730"/>
    </source>
</evidence>
<keyword evidence="4" id="KW-0808">Transferase</keyword>
<dbReference type="InterPro" id="IPR011712">
    <property type="entry name" value="Sig_transdc_His_kin_sub3_dim/P"/>
</dbReference>